<dbReference type="EMBL" id="KB706331">
    <property type="protein sequence ID" value="EMR67897.1"/>
    <property type="molecule type" value="Genomic_DNA"/>
</dbReference>
<evidence type="ECO:0000313" key="6">
    <source>
        <dbReference type="Proteomes" id="UP000012174"/>
    </source>
</evidence>
<evidence type="ECO:0000256" key="1">
    <source>
        <dbReference type="ARBA" id="ARBA00022450"/>
    </source>
</evidence>
<keyword evidence="2" id="KW-0597">Phosphoprotein</keyword>
<dbReference type="SUPFAM" id="SSF51735">
    <property type="entry name" value="NAD(P)-binding Rossmann-fold domains"/>
    <property type="match status" value="1"/>
</dbReference>
<dbReference type="Pfam" id="PF08659">
    <property type="entry name" value="KR"/>
    <property type="match status" value="1"/>
</dbReference>
<reference evidence="6" key="1">
    <citation type="journal article" date="2013" name="Genome Announc.">
        <title>Draft genome sequence of the grapevine dieback fungus Eutypa lata UCR-EL1.</title>
        <authorList>
            <person name="Blanco-Ulate B."/>
            <person name="Rolshausen P.E."/>
            <person name="Cantu D."/>
        </authorList>
    </citation>
    <scope>NUCLEOTIDE SEQUENCE [LARGE SCALE GENOMIC DNA]</scope>
    <source>
        <strain evidence="6">UCR-EL1</strain>
    </source>
</reference>
<evidence type="ECO:0000259" key="4">
    <source>
        <dbReference type="PROSITE" id="PS50075"/>
    </source>
</evidence>
<dbReference type="InterPro" id="IPR009081">
    <property type="entry name" value="PP-bd_ACP"/>
</dbReference>
<dbReference type="GO" id="GO:0031177">
    <property type="term" value="F:phosphopantetheine binding"/>
    <property type="evidence" value="ECO:0007669"/>
    <property type="project" value="InterPro"/>
</dbReference>
<dbReference type="InterPro" id="IPR057326">
    <property type="entry name" value="KR_dom"/>
</dbReference>
<dbReference type="HOGENOM" id="CLU_000022_38_1_1"/>
<organism evidence="5 6">
    <name type="scientific">Eutypa lata (strain UCR-EL1)</name>
    <name type="common">Grapevine dieback disease fungus</name>
    <name type="synonym">Eutypa armeniacae</name>
    <dbReference type="NCBI Taxonomy" id="1287681"/>
    <lineage>
        <taxon>Eukaryota</taxon>
        <taxon>Fungi</taxon>
        <taxon>Dikarya</taxon>
        <taxon>Ascomycota</taxon>
        <taxon>Pezizomycotina</taxon>
        <taxon>Sordariomycetes</taxon>
        <taxon>Xylariomycetidae</taxon>
        <taxon>Xylariales</taxon>
        <taxon>Diatrypaceae</taxon>
        <taxon>Eutypa</taxon>
    </lineage>
</organism>
<keyword evidence="1" id="KW-0596">Phosphopantetheine</keyword>
<gene>
    <name evidence="5" type="ORF">UCREL1_5095</name>
</gene>
<proteinExistence type="predicted"/>
<evidence type="ECO:0000313" key="5">
    <source>
        <dbReference type="EMBL" id="EMR67897.1"/>
    </source>
</evidence>
<evidence type="ECO:0000256" key="3">
    <source>
        <dbReference type="ARBA" id="ARBA00023002"/>
    </source>
</evidence>
<dbReference type="GO" id="GO:0004312">
    <property type="term" value="F:fatty acid synthase activity"/>
    <property type="evidence" value="ECO:0007669"/>
    <property type="project" value="TreeGrafter"/>
</dbReference>
<dbReference type="Pfam" id="PF23297">
    <property type="entry name" value="ACP_SdgA_C"/>
    <property type="match status" value="1"/>
</dbReference>
<dbReference type="eggNOG" id="KOG1202">
    <property type="taxonomic scope" value="Eukaryota"/>
</dbReference>
<dbReference type="SMART" id="SM00822">
    <property type="entry name" value="PKS_KR"/>
    <property type="match status" value="1"/>
</dbReference>
<dbReference type="PROSITE" id="PS50075">
    <property type="entry name" value="CARRIER"/>
    <property type="match status" value="1"/>
</dbReference>
<name>M7SUE2_EUTLA</name>
<dbReference type="SMART" id="SM00823">
    <property type="entry name" value="PKS_PP"/>
    <property type="match status" value="1"/>
</dbReference>
<accession>M7SUE2</accession>
<dbReference type="GO" id="GO:0006633">
    <property type="term" value="P:fatty acid biosynthetic process"/>
    <property type="evidence" value="ECO:0007669"/>
    <property type="project" value="TreeGrafter"/>
</dbReference>
<dbReference type="STRING" id="1287681.M7SUE2"/>
<dbReference type="Gene3D" id="1.10.1200.10">
    <property type="entry name" value="ACP-like"/>
    <property type="match status" value="1"/>
</dbReference>
<dbReference type="Gene3D" id="3.40.50.720">
    <property type="entry name" value="NAD(P)-binding Rossmann-like Domain"/>
    <property type="match status" value="1"/>
</dbReference>
<dbReference type="InterPro" id="IPR050091">
    <property type="entry name" value="PKS_NRPS_Biosynth_Enz"/>
</dbReference>
<protein>
    <submittedName>
        <fullName evidence="5">Putative polyketide protein</fullName>
    </submittedName>
</protein>
<dbReference type="PANTHER" id="PTHR43775">
    <property type="entry name" value="FATTY ACID SYNTHASE"/>
    <property type="match status" value="1"/>
</dbReference>
<dbReference type="KEGG" id="ela:UCREL1_5095"/>
<dbReference type="GO" id="GO:0016491">
    <property type="term" value="F:oxidoreductase activity"/>
    <property type="evidence" value="ECO:0007669"/>
    <property type="project" value="UniProtKB-KW"/>
</dbReference>
<dbReference type="InterPro" id="IPR036736">
    <property type="entry name" value="ACP-like_sf"/>
</dbReference>
<dbReference type="OMA" id="NMRQAEC"/>
<dbReference type="AlphaFoldDB" id="M7SUE2"/>
<feature type="domain" description="Carrier" evidence="4">
    <location>
        <begin position="204"/>
        <end position="281"/>
    </location>
</feature>
<dbReference type="Proteomes" id="UP000012174">
    <property type="component" value="Unassembled WGS sequence"/>
</dbReference>
<sequence length="293" mass="32511">MILRDNLFENMSHEDWVMSTQPKVTGSWNLHETLPADMDFFVMISSVNSIVGGRGTANYAAGNSFMDALAHYRVSLGQKAVSINLGMMVSEGVLAENQSLLQSMKRVGIFMDLYMKDLTALLDYYCDPDLAVLRSADAQVVVGLELPQAIMAKGIDIHHSIRRPLFRHMFQVVPKDIGRRSGQRIASSAMDRATALRQAKSQGEAEHLVTRWVVRKIAQVLGVPESEIDPEKPLHTYGMDSLVAIDLKNWFDRDVGATVEVFSLLGNVPLGDLSREVAKLSRFRQDSQTSSGT</sequence>
<dbReference type="InterPro" id="IPR013968">
    <property type="entry name" value="PKS_KR"/>
</dbReference>
<dbReference type="InterPro" id="IPR020806">
    <property type="entry name" value="PKS_PP-bd"/>
</dbReference>
<dbReference type="InterPro" id="IPR036291">
    <property type="entry name" value="NAD(P)-bd_dom_sf"/>
</dbReference>
<keyword evidence="6" id="KW-1185">Reference proteome</keyword>
<dbReference type="GO" id="GO:0044550">
    <property type="term" value="P:secondary metabolite biosynthetic process"/>
    <property type="evidence" value="ECO:0007669"/>
    <property type="project" value="TreeGrafter"/>
</dbReference>
<keyword evidence="3" id="KW-0560">Oxidoreductase</keyword>
<dbReference type="OrthoDB" id="329835at2759"/>
<dbReference type="SUPFAM" id="SSF47336">
    <property type="entry name" value="ACP-like"/>
    <property type="match status" value="1"/>
</dbReference>
<evidence type="ECO:0000256" key="2">
    <source>
        <dbReference type="ARBA" id="ARBA00022553"/>
    </source>
</evidence>
<dbReference type="PANTHER" id="PTHR43775:SF29">
    <property type="entry name" value="ASPERFURANONE POLYKETIDE SYNTHASE AFOG-RELATED"/>
    <property type="match status" value="1"/>
</dbReference>